<comment type="caution">
    <text evidence="2">The sequence shown here is derived from an EMBL/GenBank/DDBJ whole genome shotgun (WGS) entry which is preliminary data.</text>
</comment>
<dbReference type="Proteomes" id="UP000887013">
    <property type="component" value="Unassembled WGS sequence"/>
</dbReference>
<evidence type="ECO:0000313" key="2">
    <source>
        <dbReference type="EMBL" id="GFS93747.1"/>
    </source>
</evidence>
<protein>
    <submittedName>
        <fullName evidence="2">Uncharacterized protein</fullName>
    </submittedName>
</protein>
<accession>A0A8X6N4R1</accession>
<proteinExistence type="predicted"/>
<name>A0A8X6N4R1_NEPPI</name>
<dbReference type="AlphaFoldDB" id="A0A8X6N4R1"/>
<reference evidence="2" key="1">
    <citation type="submission" date="2020-08" db="EMBL/GenBank/DDBJ databases">
        <title>Multicomponent nature underlies the extraordinary mechanical properties of spider dragline silk.</title>
        <authorList>
            <person name="Kono N."/>
            <person name="Nakamura H."/>
            <person name="Mori M."/>
            <person name="Yoshida Y."/>
            <person name="Ohtoshi R."/>
            <person name="Malay A.D."/>
            <person name="Moran D.A.P."/>
            <person name="Tomita M."/>
            <person name="Numata K."/>
            <person name="Arakawa K."/>
        </authorList>
    </citation>
    <scope>NUCLEOTIDE SEQUENCE</scope>
</reference>
<sequence>MIFVPNVAGSLEKRKEDFSSHADLTTQKSINFRSLSFLKVYLLLGTEFHPSILPFPPSSSLSSNILHQSARCIFGCYGDARRTQPPLPPFHRRGVRKSSCGEKGK</sequence>
<gene>
    <name evidence="2" type="ORF">NPIL_236361</name>
</gene>
<dbReference type="EMBL" id="BMAW01053966">
    <property type="protein sequence ID" value="GFS93747.1"/>
    <property type="molecule type" value="Genomic_DNA"/>
</dbReference>
<feature type="region of interest" description="Disordered" evidence="1">
    <location>
        <begin position="82"/>
        <end position="105"/>
    </location>
</feature>
<evidence type="ECO:0000313" key="3">
    <source>
        <dbReference type="Proteomes" id="UP000887013"/>
    </source>
</evidence>
<evidence type="ECO:0000256" key="1">
    <source>
        <dbReference type="SAM" id="MobiDB-lite"/>
    </source>
</evidence>
<organism evidence="2 3">
    <name type="scientific">Nephila pilipes</name>
    <name type="common">Giant wood spider</name>
    <name type="synonym">Nephila maculata</name>
    <dbReference type="NCBI Taxonomy" id="299642"/>
    <lineage>
        <taxon>Eukaryota</taxon>
        <taxon>Metazoa</taxon>
        <taxon>Ecdysozoa</taxon>
        <taxon>Arthropoda</taxon>
        <taxon>Chelicerata</taxon>
        <taxon>Arachnida</taxon>
        <taxon>Araneae</taxon>
        <taxon>Araneomorphae</taxon>
        <taxon>Entelegynae</taxon>
        <taxon>Araneoidea</taxon>
        <taxon>Nephilidae</taxon>
        <taxon>Nephila</taxon>
    </lineage>
</organism>
<keyword evidence="3" id="KW-1185">Reference proteome</keyword>